<reference evidence="1" key="1">
    <citation type="submission" date="2023-10" db="EMBL/GenBank/DDBJ databases">
        <authorList>
            <person name="Hackl T."/>
        </authorList>
    </citation>
    <scope>NUCLEOTIDE SEQUENCE</scope>
</reference>
<gene>
    <name evidence="1" type="ORF">KHLLAP_LOCUS5150</name>
</gene>
<dbReference type="AlphaFoldDB" id="A0AAI8YHD7"/>
<proteinExistence type="predicted"/>
<evidence type="ECO:0000313" key="2">
    <source>
        <dbReference type="Proteomes" id="UP001295740"/>
    </source>
</evidence>
<organism evidence="1 2">
    <name type="scientific">Anthostomella pinea</name>
    <dbReference type="NCBI Taxonomy" id="933095"/>
    <lineage>
        <taxon>Eukaryota</taxon>
        <taxon>Fungi</taxon>
        <taxon>Dikarya</taxon>
        <taxon>Ascomycota</taxon>
        <taxon>Pezizomycotina</taxon>
        <taxon>Sordariomycetes</taxon>
        <taxon>Xylariomycetidae</taxon>
        <taxon>Xylariales</taxon>
        <taxon>Xylariaceae</taxon>
        <taxon>Anthostomella</taxon>
    </lineage>
</organism>
<sequence length="229" mass="25735">MSDSKTMPRKVLTRSKIEEAQALMLKLPGFRFSLSSNTRIASRKLCVWKLLLINPDSPDLYDATVSTIRSNLNLMIDHCLDAPMPTSDLLSDLLSTISSDLLSALSSDLSSDLLSDHILDMASTRLATNCSYWSHTTKSSAYFLKLLSDELTQKVDCLDEFLRSAGDASEVNSERDNALRAENLELRKAIDEERSNHRKTSAQVSELHNVIQHERRSHRAKIRSLLFPA</sequence>
<accession>A0AAI8YHD7</accession>
<protein>
    <submittedName>
        <fullName evidence="1">Uu.00g120760.m01.CDS01</fullName>
    </submittedName>
</protein>
<dbReference type="EMBL" id="CAUWAG010000007">
    <property type="protein sequence ID" value="CAJ2504682.1"/>
    <property type="molecule type" value="Genomic_DNA"/>
</dbReference>
<name>A0AAI8YHD7_9PEZI</name>
<keyword evidence="2" id="KW-1185">Reference proteome</keyword>
<dbReference type="Proteomes" id="UP001295740">
    <property type="component" value="Unassembled WGS sequence"/>
</dbReference>
<comment type="caution">
    <text evidence="1">The sequence shown here is derived from an EMBL/GenBank/DDBJ whole genome shotgun (WGS) entry which is preliminary data.</text>
</comment>
<evidence type="ECO:0000313" key="1">
    <source>
        <dbReference type="EMBL" id="CAJ2504682.1"/>
    </source>
</evidence>